<comment type="caution">
    <text evidence="2">The sequence shown here is derived from an EMBL/GenBank/DDBJ whole genome shotgun (WGS) entry which is preliminary data.</text>
</comment>
<reference evidence="2" key="1">
    <citation type="submission" date="2021-08" db="EMBL/GenBank/DDBJ databases">
        <title>WGS assembly of Ceratopteris richardii.</title>
        <authorList>
            <person name="Marchant D.B."/>
            <person name="Chen G."/>
            <person name="Jenkins J."/>
            <person name="Shu S."/>
            <person name="Leebens-Mack J."/>
            <person name="Grimwood J."/>
            <person name="Schmutz J."/>
            <person name="Soltis P."/>
            <person name="Soltis D."/>
            <person name="Chen Z.-H."/>
        </authorList>
    </citation>
    <scope>NUCLEOTIDE SEQUENCE</scope>
    <source>
        <strain evidence="2">Whitten #5841</strain>
        <tissue evidence="2">Leaf</tissue>
    </source>
</reference>
<dbReference type="PANTHER" id="PTHR46609">
    <property type="entry name" value="EXONUCLEASE, PHAGE-TYPE/RECB, C-TERMINAL DOMAIN-CONTAINING PROTEIN"/>
    <property type="match status" value="1"/>
</dbReference>
<dbReference type="Pfam" id="PF09588">
    <property type="entry name" value="YqaJ"/>
    <property type="match status" value="1"/>
</dbReference>
<dbReference type="GO" id="GO:0006281">
    <property type="term" value="P:DNA repair"/>
    <property type="evidence" value="ECO:0007669"/>
    <property type="project" value="UniProtKB-ARBA"/>
</dbReference>
<organism evidence="2 3">
    <name type="scientific">Ceratopteris richardii</name>
    <name type="common">Triangle waterfern</name>
    <dbReference type="NCBI Taxonomy" id="49495"/>
    <lineage>
        <taxon>Eukaryota</taxon>
        <taxon>Viridiplantae</taxon>
        <taxon>Streptophyta</taxon>
        <taxon>Embryophyta</taxon>
        <taxon>Tracheophyta</taxon>
        <taxon>Polypodiopsida</taxon>
        <taxon>Polypodiidae</taxon>
        <taxon>Polypodiales</taxon>
        <taxon>Pteridineae</taxon>
        <taxon>Pteridaceae</taxon>
        <taxon>Parkerioideae</taxon>
        <taxon>Ceratopteris</taxon>
    </lineage>
</organism>
<keyword evidence="3" id="KW-1185">Reference proteome</keyword>
<dbReference type="Gene3D" id="3.90.320.10">
    <property type="match status" value="1"/>
</dbReference>
<sequence>MLSLFRHNPTVLSSVHRSRFCTLALVTPVTQLTAQFGGSTCVENGILILNSVNGQDVKQRSDEWHELRNDRLTASAFSTALGFWGLSRRVELWEEKIGLREPFAGNQATEWGSTQEAGAIEAYQKMTGNIVQSLGFKIYHEGDNVQDWLGASPDGLVDAKMSGTYEKGGVLEVKCPHNKGRPDLCVPWTLVPYYYMPQLQGLMEILDRDWLDFYVWTLNGSKVFRVERNADYWTLMFGVLSDFWWANVVPAKQSLLLQKNVDVKIYRPCVLPKMAAVIKAESQLLSAKAPLIHKGPCLESCQ</sequence>
<dbReference type="InterPro" id="IPR011604">
    <property type="entry name" value="PDDEXK-like_dom_sf"/>
</dbReference>
<name>A0A8T2T8V8_CERRI</name>
<feature type="domain" description="YqaJ viral recombinase" evidence="1">
    <location>
        <begin position="63"/>
        <end position="205"/>
    </location>
</feature>
<dbReference type="SUPFAM" id="SSF52980">
    <property type="entry name" value="Restriction endonuclease-like"/>
    <property type="match status" value="1"/>
</dbReference>
<dbReference type="InterPro" id="IPR019080">
    <property type="entry name" value="YqaJ_viral_recombinase"/>
</dbReference>
<evidence type="ECO:0000313" key="2">
    <source>
        <dbReference type="EMBL" id="KAH7405218.1"/>
    </source>
</evidence>
<dbReference type="NCBIfam" id="TIGR03033">
    <property type="entry name" value="phage_rel_nuc"/>
    <property type="match status" value="1"/>
</dbReference>
<dbReference type="OrthoDB" id="421276at2759"/>
<dbReference type="InterPro" id="IPR017482">
    <property type="entry name" value="Lambda-type_endonuclease"/>
</dbReference>
<dbReference type="InterPro" id="IPR051703">
    <property type="entry name" value="NF-kappa-B_Signaling_Reg"/>
</dbReference>
<protein>
    <recommendedName>
        <fullName evidence="1">YqaJ viral recombinase domain-containing protein</fullName>
    </recommendedName>
</protein>
<dbReference type="AlphaFoldDB" id="A0A8T2T8V8"/>
<dbReference type="CDD" id="cd22343">
    <property type="entry name" value="PDDEXK_lambda_exonuclease-like"/>
    <property type="match status" value="1"/>
</dbReference>
<dbReference type="OMA" id="DEWHELR"/>
<evidence type="ECO:0000313" key="3">
    <source>
        <dbReference type="Proteomes" id="UP000825935"/>
    </source>
</evidence>
<dbReference type="PANTHER" id="PTHR46609:SF6">
    <property type="entry name" value="EXONUCLEASE, PHAGE-TYPE_RECB, C-TERMINAL DOMAIN-CONTAINING PROTEIN-RELATED"/>
    <property type="match status" value="1"/>
</dbReference>
<proteinExistence type="predicted"/>
<dbReference type="Proteomes" id="UP000825935">
    <property type="component" value="Chromosome 15"/>
</dbReference>
<dbReference type="InterPro" id="IPR011335">
    <property type="entry name" value="Restrct_endonuc-II-like"/>
</dbReference>
<dbReference type="EMBL" id="CM035420">
    <property type="protein sequence ID" value="KAH7405218.1"/>
    <property type="molecule type" value="Genomic_DNA"/>
</dbReference>
<gene>
    <name evidence="2" type="ORF">KP509_15G061300</name>
</gene>
<evidence type="ECO:0000259" key="1">
    <source>
        <dbReference type="Pfam" id="PF09588"/>
    </source>
</evidence>
<accession>A0A8T2T8V8</accession>